<dbReference type="GeneID" id="63777247"/>
<evidence type="ECO:0000313" key="1">
    <source>
        <dbReference type="EMBL" id="ORY59123.1"/>
    </source>
</evidence>
<comment type="caution">
    <text evidence="1">The sequence shown here is derived from an EMBL/GenBank/DDBJ whole genome shotgun (WGS) entry which is preliminary data.</text>
</comment>
<accession>A0A1Y2DIR6</accession>
<name>A0A1Y2DIR6_9PEZI</name>
<sequence>MFRAKLTKHDGLLVQVHHTRLSSRVSSYVPAWLQVLHFRHRQPTPLPSWVPPHARPNPT</sequence>
<dbReference type="RefSeq" id="XP_040711817.1">
    <property type="nucleotide sequence ID" value="XM_040861035.1"/>
</dbReference>
<evidence type="ECO:0000313" key="2">
    <source>
        <dbReference type="Proteomes" id="UP000193689"/>
    </source>
</evidence>
<organism evidence="1 2">
    <name type="scientific">Pseudomassariella vexata</name>
    <dbReference type="NCBI Taxonomy" id="1141098"/>
    <lineage>
        <taxon>Eukaryota</taxon>
        <taxon>Fungi</taxon>
        <taxon>Dikarya</taxon>
        <taxon>Ascomycota</taxon>
        <taxon>Pezizomycotina</taxon>
        <taxon>Sordariomycetes</taxon>
        <taxon>Xylariomycetidae</taxon>
        <taxon>Amphisphaeriales</taxon>
        <taxon>Pseudomassariaceae</taxon>
        <taxon>Pseudomassariella</taxon>
    </lineage>
</organism>
<dbReference type="Proteomes" id="UP000193689">
    <property type="component" value="Unassembled WGS sequence"/>
</dbReference>
<dbReference type="AlphaFoldDB" id="A0A1Y2DIR6"/>
<gene>
    <name evidence="1" type="ORF">BCR38DRAFT_445683</name>
</gene>
<proteinExistence type="predicted"/>
<keyword evidence="2" id="KW-1185">Reference proteome</keyword>
<protein>
    <submittedName>
        <fullName evidence="1">Uncharacterized protein</fullName>
    </submittedName>
</protein>
<dbReference type="InParanoid" id="A0A1Y2DIR6"/>
<dbReference type="EMBL" id="MCFJ01000014">
    <property type="protein sequence ID" value="ORY59123.1"/>
    <property type="molecule type" value="Genomic_DNA"/>
</dbReference>
<reference evidence="1 2" key="1">
    <citation type="submission" date="2016-07" db="EMBL/GenBank/DDBJ databases">
        <title>Pervasive Adenine N6-methylation of Active Genes in Fungi.</title>
        <authorList>
            <consortium name="DOE Joint Genome Institute"/>
            <person name="Mondo S.J."/>
            <person name="Dannebaum R.O."/>
            <person name="Kuo R.C."/>
            <person name="Labutti K."/>
            <person name="Haridas S."/>
            <person name="Kuo A."/>
            <person name="Salamov A."/>
            <person name="Ahrendt S.R."/>
            <person name="Lipzen A."/>
            <person name="Sullivan W."/>
            <person name="Andreopoulos W.B."/>
            <person name="Clum A."/>
            <person name="Lindquist E."/>
            <person name="Daum C."/>
            <person name="Ramamoorthy G.K."/>
            <person name="Gryganskyi A."/>
            <person name="Culley D."/>
            <person name="Magnuson J.K."/>
            <person name="James T.Y."/>
            <person name="O'Malley M.A."/>
            <person name="Stajich J.E."/>
            <person name="Spatafora J.W."/>
            <person name="Visel A."/>
            <person name="Grigoriev I.V."/>
        </authorList>
    </citation>
    <scope>NUCLEOTIDE SEQUENCE [LARGE SCALE GENOMIC DNA]</scope>
    <source>
        <strain evidence="1 2">CBS 129021</strain>
    </source>
</reference>